<proteinExistence type="predicted"/>
<reference evidence="1 2" key="1">
    <citation type="journal article" date="2014" name="PLoS Genet.">
        <title>The Genome of Spironucleus salmonicida Highlights a Fish Pathogen Adapted to Fluctuating Environments.</title>
        <authorList>
            <person name="Xu F."/>
            <person name="Jerlstrom-Hultqvist J."/>
            <person name="Einarsson E."/>
            <person name="Astvaldsson A."/>
            <person name="Svard S.G."/>
            <person name="Andersson J.O."/>
        </authorList>
    </citation>
    <scope>NUCLEOTIDE SEQUENCE</scope>
    <source>
        <strain evidence="2">ATCC 50377</strain>
    </source>
</reference>
<reference evidence="2" key="2">
    <citation type="submission" date="2020-12" db="EMBL/GenBank/DDBJ databases">
        <title>New Spironucleus salmonicida genome in near-complete chromosomes.</title>
        <authorList>
            <person name="Xu F."/>
            <person name="Kurt Z."/>
            <person name="Jimenez-Gonzalez A."/>
            <person name="Astvaldsson A."/>
            <person name="Andersson J.O."/>
            <person name="Svard S.G."/>
        </authorList>
    </citation>
    <scope>NUCLEOTIDE SEQUENCE</scope>
    <source>
        <strain evidence="2">ATCC 50377</strain>
    </source>
</reference>
<evidence type="ECO:0000313" key="1">
    <source>
        <dbReference type="EMBL" id="EST45082.1"/>
    </source>
</evidence>
<accession>V6LKI6</accession>
<organism evidence="1">
    <name type="scientific">Spironucleus salmonicida</name>
    <dbReference type="NCBI Taxonomy" id="348837"/>
    <lineage>
        <taxon>Eukaryota</taxon>
        <taxon>Metamonada</taxon>
        <taxon>Diplomonadida</taxon>
        <taxon>Hexamitidae</taxon>
        <taxon>Hexamitinae</taxon>
        <taxon>Spironucleus</taxon>
    </lineage>
</organism>
<protein>
    <submittedName>
        <fullName evidence="1">Uncharacterized protein</fullName>
    </submittedName>
</protein>
<keyword evidence="3" id="KW-1185">Reference proteome</keyword>
<evidence type="ECO:0000313" key="2">
    <source>
        <dbReference type="EMBL" id="KAH0573414.1"/>
    </source>
</evidence>
<dbReference type="EMBL" id="KI546101">
    <property type="protein sequence ID" value="EST45082.1"/>
    <property type="molecule type" value="Genomic_DNA"/>
</dbReference>
<name>V6LKI6_9EUKA</name>
<evidence type="ECO:0000313" key="3">
    <source>
        <dbReference type="Proteomes" id="UP000018208"/>
    </source>
</evidence>
<sequence length="303" mass="34521">MQSEPSTTTQENTNLQDTQPPLRTTYLHAKIQENLSIKILKEENYFTPHQFTRYFDVIKLTPFLTNSGSIQQLISSIHSCSNESQYFPASNVLKKEYFISQSEEETLVTVALKPPFSFVWSIIITFARLDYDIIYPCASFELILSQEPLCVFPAFKANFDLKITDKPQTFSLPQNLPCVRFAHFKFSKALQRSPLSLQKMLSISNIEASGVSLDFLALNAMYARNSSRISSKLTRTSLIGRDSLRQAVTSVKGFEQTLETINVIAEQHEHRKAIARGLDLPVQLTQGESVEIIENCIFTKKWF</sequence>
<gene>
    <name evidence="1" type="ORF">SS50377_15102</name>
    <name evidence="2" type="ORF">SS50377_25534</name>
</gene>
<dbReference type="Proteomes" id="UP000018208">
    <property type="component" value="Unassembled WGS sequence"/>
</dbReference>
<dbReference type="EMBL" id="AUWU02000005">
    <property type="protein sequence ID" value="KAH0573414.1"/>
    <property type="molecule type" value="Genomic_DNA"/>
</dbReference>
<dbReference type="VEuPathDB" id="GiardiaDB:SS50377_25534"/>
<dbReference type="AlphaFoldDB" id="V6LKI6"/>